<organism evidence="2">
    <name type="scientific">Arcella intermedia</name>
    <dbReference type="NCBI Taxonomy" id="1963864"/>
    <lineage>
        <taxon>Eukaryota</taxon>
        <taxon>Amoebozoa</taxon>
        <taxon>Tubulinea</taxon>
        <taxon>Elardia</taxon>
        <taxon>Arcellinida</taxon>
        <taxon>Sphaerothecina</taxon>
        <taxon>Arcellidae</taxon>
        <taxon>Arcella</taxon>
    </lineage>
</organism>
<dbReference type="InterPro" id="IPR002818">
    <property type="entry name" value="DJ-1/PfpI"/>
</dbReference>
<reference evidence="2" key="1">
    <citation type="journal article" date="2020" name="J. Eukaryot. Microbiol.">
        <title>De novo Sequencing, Assembly and Annotation of the Transcriptome for the Free-Living Testate Amoeba Arcella intermedia.</title>
        <authorList>
            <person name="Ribeiro G.M."/>
            <person name="Porfirio-Sousa A.L."/>
            <person name="Maurer-Alcala X.X."/>
            <person name="Katz L.A."/>
            <person name="Lahr D.J.G."/>
        </authorList>
    </citation>
    <scope>NUCLEOTIDE SEQUENCE</scope>
</reference>
<dbReference type="EMBL" id="GIBP01002469">
    <property type="protein sequence ID" value="NDV31438.1"/>
    <property type="molecule type" value="Transcribed_RNA"/>
</dbReference>
<proteinExistence type="predicted"/>
<name>A0A6B2L3K9_9EUKA</name>
<dbReference type="Gene3D" id="3.40.50.880">
    <property type="match status" value="1"/>
</dbReference>
<dbReference type="InterPro" id="IPR029062">
    <property type="entry name" value="Class_I_gatase-like"/>
</dbReference>
<protein>
    <recommendedName>
        <fullName evidence="1">DJ-1/PfpI domain-containing protein</fullName>
    </recommendedName>
</protein>
<dbReference type="AlphaFoldDB" id="A0A6B2L3K9"/>
<evidence type="ECO:0000313" key="2">
    <source>
        <dbReference type="EMBL" id="NDV31438.1"/>
    </source>
</evidence>
<feature type="domain" description="DJ-1/PfpI" evidence="1">
    <location>
        <begin position="47"/>
        <end position="163"/>
    </location>
</feature>
<evidence type="ECO:0000259" key="1">
    <source>
        <dbReference type="Pfam" id="PF01965"/>
    </source>
</evidence>
<accession>A0A6B2L3K9</accession>
<dbReference type="Pfam" id="PF01965">
    <property type="entry name" value="DJ-1_PfpI"/>
    <property type="match status" value="1"/>
</dbReference>
<sequence>MLILCIVSLASAGLLTNITSYDQIADSGDQYPQFLPYKPPNLPFQPKKVLFALGDGVEDHEVYFLHQYFTDRGAAVLFGCFSKQVVISDFFKPSYILDCLDLQTVDLHAFDAVYVPGGVPSSSSLRVTGFPSRLREFWANSDASKLVAIICSGNEVLIEAEFLSILPAVVGSPASFLPLEIGFQSVFKPASNYKGLDNLYSAISYPPTDQTLPNPGKRAALVLGKNPANSLPFVVEISKMWGLNEQIPPEGKGTPLNFLNGKYNSPQFLPVTNLNQLPKIPLTPFSLNFNIAGHKNVAVAISSGASYEEVDFWNRYFLSQGAEVTFTCPSWIPPYKQGKVFLHSSPPANVLAYAQCDYGFDKDFSIFDLIIVPGGLFSTGGVLRNDPLLPSILNDHLLKGRGNLIFSGTGNELLLPSRLAMGALVSAPKENRRDLMNGGYSISMAPFSLIPTPQGTIYTFSADK</sequence>
<dbReference type="SUPFAM" id="SSF52317">
    <property type="entry name" value="Class I glutamine amidotransferase-like"/>
    <property type="match status" value="1"/>
</dbReference>